<protein>
    <recommendedName>
        <fullName evidence="4">DNA polymerase delta subunit 4</fullName>
    </recommendedName>
</protein>
<evidence type="ECO:0000256" key="1">
    <source>
        <dbReference type="SAM" id="MobiDB-lite"/>
    </source>
</evidence>
<keyword evidence="3" id="KW-1185">Reference proteome</keyword>
<dbReference type="OrthoDB" id="337486at2759"/>
<dbReference type="GO" id="GO:0003887">
    <property type="term" value="F:DNA-directed DNA polymerase activity"/>
    <property type="evidence" value="ECO:0007669"/>
    <property type="project" value="TreeGrafter"/>
</dbReference>
<dbReference type="AlphaFoldDB" id="A0A2N1J9X0"/>
<sequence>MAPRSVHALGLTNSKPHSSNSARRTGKKAVQQAQITEKAAQAERRRQQAEKRVERVYPAALLQCAEGRPTLDCDSAFYDNLWNETKKVMAHEPIHAEHLNRIEQMLRVFDLNPKYGPCSGLTRLERWKRAEELGEEPPSELAVILNTRQGVLDLRYSIVDQVDDCDTPQSQAFS</sequence>
<dbReference type="InterPro" id="IPR007218">
    <property type="entry name" value="DNA_pol_delta_4"/>
</dbReference>
<evidence type="ECO:0000313" key="2">
    <source>
        <dbReference type="EMBL" id="PKI83349.1"/>
    </source>
</evidence>
<organism evidence="2 3">
    <name type="scientific">Malassezia vespertilionis</name>
    <dbReference type="NCBI Taxonomy" id="2020962"/>
    <lineage>
        <taxon>Eukaryota</taxon>
        <taxon>Fungi</taxon>
        <taxon>Dikarya</taxon>
        <taxon>Basidiomycota</taxon>
        <taxon>Ustilaginomycotina</taxon>
        <taxon>Malasseziomycetes</taxon>
        <taxon>Malasseziales</taxon>
        <taxon>Malasseziaceae</taxon>
        <taxon>Malassezia</taxon>
    </lineage>
</organism>
<dbReference type="STRING" id="2020962.A0A2N1J9X0"/>
<dbReference type="Pfam" id="PF04081">
    <property type="entry name" value="DNA_pol_delta_4"/>
    <property type="match status" value="1"/>
</dbReference>
<dbReference type="PANTHER" id="PTHR14303:SF0">
    <property type="entry name" value="DNA POLYMERASE DELTA SUBUNIT 4"/>
    <property type="match status" value="1"/>
</dbReference>
<accession>A0A2N1J9X0</accession>
<dbReference type="Proteomes" id="UP000232875">
    <property type="component" value="Unassembled WGS sequence"/>
</dbReference>
<feature type="region of interest" description="Disordered" evidence="1">
    <location>
        <begin position="1"/>
        <end position="47"/>
    </location>
</feature>
<reference evidence="2 3" key="1">
    <citation type="submission" date="2017-10" db="EMBL/GenBank/DDBJ databases">
        <title>A novel species of cold-tolerant Malassezia isolated from bats.</title>
        <authorList>
            <person name="Lorch J.M."/>
            <person name="Palmer J.M."/>
            <person name="Vanderwolf K.J."/>
            <person name="Schmidt K.Z."/>
            <person name="Verant M.L."/>
            <person name="Weller T.J."/>
            <person name="Blehert D.S."/>
        </authorList>
    </citation>
    <scope>NUCLEOTIDE SEQUENCE [LARGE SCALE GENOMIC DNA]</scope>
    <source>
        <strain evidence="2 3">NWHC:44797-103</strain>
    </source>
</reference>
<proteinExistence type="predicted"/>
<evidence type="ECO:0000313" key="3">
    <source>
        <dbReference type="Proteomes" id="UP000232875"/>
    </source>
</evidence>
<dbReference type="PANTHER" id="PTHR14303">
    <property type="entry name" value="DNA POLYMERASE DELTA SUBUNIT 4"/>
    <property type="match status" value="1"/>
</dbReference>
<name>A0A2N1J9X0_9BASI</name>
<dbReference type="GO" id="GO:0043625">
    <property type="term" value="C:delta DNA polymerase complex"/>
    <property type="evidence" value="ECO:0007669"/>
    <property type="project" value="TreeGrafter"/>
</dbReference>
<evidence type="ECO:0008006" key="4">
    <source>
        <dbReference type="Google" id="ProtNLM"/>
    </source>
</evidence>
<dbReference type="GO" id="GO:0000731">
    <property type="term" value="P:DNA synthesis involved in DNA repair"/>
    <property type="evidence" value="ECO:0007669"/>
    <property type="project" value="InterPro"/>
</dbReference>
<feature type="compositionally biased region" description="Polar residues" evidence="1">
    <location>
        <begin position="11"/>
        <end position="23"/>
    </location>
</feature>
<gene>
    <name evidence="2" type="ORF">MVES_002365</name>
</gene>
<dbReference type="EMBL" id="KZ454991">
    <property type="protein sequence ID" value="PKI83349.1"/>
    <property type="molecule type" value="Genomic_DNA"/>
</dbReference>
<dbReference type="GO" id="GO:0006261">
    <property type="term" value="P:DNA-templated DNA replication"/>
    <property type="evidence" value="ECO:0007669"/>
    <property type="project" value="TreeGrafter"/>
</dbReference>